<evidence type="ECO:0000259" key="2">
    <source>
        <dbReference type="Pfam" id="PF07238"/>
    </source>
</evidence>
<keyword evidence="1" id="KW-0175">Coiled coil</keyword>
<evidence type="ECO:0000256" key="1">
    <source>
        <dbReference type="SAM" id="Coils"/>
    </source>
</evidence>
<feature type="domain" description="PilZ" evidence="2">
    <location>
        <begin position="8"/>
        <end position="117"/>
    </location>
</feature>
<dbReference type="InterPro" id="IPR009875">
    <property type="entry name" value="PilZ_domain"/>
</dbReference>
<protein>
    <recommendedName>
        <fullName evidence="2">PilZ domain-containing protein</fullName>
    </recommendedName>
</protein>
<gene>
    <name evidence="3" type="ORF">COW11_00725</name>
</gene>
<evidence type="ECO:0000313" key="3">
    <source>
        <dbReference type="EMBL" id="PIW66932.1"/>
    </source>
</evidence>
<accession>A0A2J0LGF7</accession>
<organism evidence="3 4">
    <name type="scientific">Candidatus Taenaricola geysiri</name>
    <dbReference type="NCBI Taxonomy" id="1974752"/>
    <lineage>
        <taxon>Bacteria</taxon>
        <taxon>Pseudomonadati</taxon>
        <taxon>Candidatus Omnitrophota</taxon>
        <taxon>Candidatus Taenaricola</taxon>
    </lineage>
</organism>
<sequence length="181" mass="21261">MPTLADLERRRNKRVKVQLPVRLDFNTTEALASTKNVSLLGACLNMNREILPGTRVALSLEIPKYVDDDKLIGEVKGEGAVVRCEPDTKDEQPFGYELGVFFSNFMPHDEDKLYQYLDHVSREEEKQIREWVQKYREHIKKRKKEIAKKKKAIQNKRKARIKKRLKKLAGIKTRKSRKKQK</sequence>
<dbReference type="Pfam" id="PF07238">
    <property type="entry name" value="PilZ"/>
    <property type="match status" value="1"/>
</dbReference>
<proteinExistence type="predicted"/>
<dbReference type="SUPFAM" id="SSF141371">
    <property type="entry name" value="PilZ domain-like"/>
    <property type="match status" value="1"/>
</dbReference>
<dbReference type="EMBL" id="PFGP01000017">
    <property type="protein sequence ID" value="PIW66932.1"/>
    <property type="molecule type" value="Genomic_DNA"/>
</dbReference>
<dbReference type="AlphaFoldDB" id="A0A2J0LGF7"/>
<evidence type="ECO:0000313" key="4">
    <source>
        <dbReference type="Proteomes" id="UP000231267"/>
    </source>
</evidence>
<dbReference type="Gene3D" id="2.40.10.220">
    <property type="entry name" value="predicted glycosyltransferase like domains"/>
    <property type="match status" value="1"/>
</dbReference>
<comment type="caution">
    <text evidence="3">The sequence shown here is derived from an EMBL/GenBank/DDBJ whole genome shotgun (WGS) entry which is preliminary data.</text>
</comment>
<dbReference type="GO" id="GO:0035438">
    <property type="term" value="F:cyclic-di-GMP binding"/>
    <property type="evidence" value="ECO:0007669"/>
    <property type="project" value="InterPro"/>
</dbReference>
<name>A0A2J0LGF7_9BACT</name>
<dbReference type="Proteomes" id="UP000231267">
    <property type="component" value="Unassembled WGS sequence"/>
</dbReference>
<feature type="coiled-coil region" evidence="1">
    <location>
        <begin position="132"/>
        <end position="159"/>
    </location>
</feature>
<reference evidence="3 4" key="1">
    <citation type="submission" date="2017-09" db="EMBL/GenBank/DDBJ databases">
        <title>Depth-based differentiation of microbial function through sediment-hosted aquifers and enrichment of novel symbionts in the deep terrestrial subsurface.</title>
        <authorList>
            <person name="Probst A.J."/>
            <person name="Ladd B."/>
            <person name="Jarett J.K."/>
            <person name="Geller-Mcgrath D.E."/>
            <person name="Sieber C.M."/>
            <person name="Emerson J.B."/>
            <person name="Anantharaman K."/>
            <person name="Thomas B.C."/>
            <person name="Malmstrom R."/>
            <person name="Stieglmeier M."/>
            <person name="Klingl A."/>
            <person name="Woyke T."/>
            <person name="Ryan C.M."/>
            <person name="Banfield J.F."/>
        </authorList>
    </citation>
    <scope>NUCLEOTIDE SEQUENCE [LARGE SCALE GENOMIC DNA]</scope>
    <source>
        <strain evidence="3">CG12_big_fil_rev_8_21_14_0_65_43_15</strain>
    </source>
</reference>